<comment type="similarity">
    <text evidence="3">Belongs to the WD repeat PROPPIN family.</text>
</comment>
<dbReference type="KEGG" id="som:SOMG_03654"/>
<reference evidence="5 6" key="1">
    <citation type="journal article" date="2023" name="G3 (Bethesda)">
        <title>A high-quality reference genome for the fission yeast Schizosaccharomyces osmophilus.</title>
        <authorList>
            <person name="Jia G.S."/>
            <person name="Zhang W.C."/>
            <person name="Liang Y."/>
            <person name="Liu X.H."/>
            <person name="Rhind N."/>
            <person name="Pidoux A."/>
            <person name="Brysch-Herzberg M."/>
            <person name="Du L.L."/>
        </authorList>
    </citation>
    <scope>NUCLEOTIDE SEQUENCE [LARGE SCALE GENOMIC DNA]</scope>
    <source>
        <strain evidence="5 6">CBS 15793</strain>
    </source>
</reference>
<evidence type="ECO:0000256" key="4">
    <source>
        <dbReference type="PROSITE-ProRule" id="PRU00221"/>
    </source>
</evidence>
<dbReference type="RefSeq" id="XP_056037349.1">
    <property type="nucleotide sequence ID" value="XM_056182443.1"/>
</dbReference>
<dbReference type="InterPro" id="IPR001680">
    <property type="entry name" value="WD40_rpt"/>
</dbReference>
<evidence type="ECO:0000313" key="5">
    <source>
        <dbReference type="EMBL" id="WBW73106.1"/>
    </source>
</evidence>
<dbReference type="PANTHER" id="PTHR11227">
    <property type="entry name" value="WD-REPEAT PROTEIN INTERACTING WITH PHOSPHOINOSIDES WIPI -RELATED"/>
    <property type="match status" value="1"/>
</dbReference>
<dbReference type="Gene3D" id="2.130.10.10">
    <property type="entry name" value="YVTN repeat-like/Quinoprotein amine dehydrogenase"/>
    <property type="match status" value="1"/>
</dbReference>
<dbReference type="InterPro" id="IPR048720">
    <property type="entry name" value="PROPPIN"/>
</dbReference>
<protein>
    <submittedName>
        <fullName evidence="5">Autophagy associated WD repeat protein Atg18b</fullName>
    </submittedName>
</protein>
<sequence length="336" mass="37326">MAPVVLHCSWNQDQSFLSVGTETGFQIYQCDPFTLRFSKETNGVAFCEMLNRSSLVALVQVSPASTRLLKLIDIKKDVELCDMFYPAPVLNARLTVTRLVVVIKGSIYVYNLKNLNLINTLATISSNKIAFCAHESFIAYNSPQVPGHVYLTSLETAMPITLLYCHSSPVRCIEFHPDGRLIATASAKGTVIRIMSTLTGEKVMELRRGYLPASVVSIAFHPKEPFLACASENGTIHIYRLSKQTVSETNHSPASSVSNSSSWSKFLKSNVTKPLEARREFATAKIPESSFYGKIVFCASKPHVQVISYSGQYYRFVVDLKHGGNCAMLEKYILDE</sequence>
<gene>
    <name evidence="5" type="primary">atg1802</name>
    <name evidence="5" type="ORF">SOMG_03654</name>
</gene>
<name>A0AAE9WBA2_9SCHI</name>
<dbReference type="Pfam" id="PF21032">
    <property type="entry name" value="PROPPIN"/>
    <property type="match status" value="1"/>
</dbReference>
<evidence type="ECO:0000313" key="6">
    <source>
        <dbReference type="Proteomes" id="UP001212411"/>
    </source>
</evidence>
<dbReference type="SMART" id="SM00320">
    <property type="entry name" value="WD40"/>
    <property type="match status" value="2"/>
</dbReference>
<organism evidence="5 6">
    <name type="scientific">Schizosaccharomyces osmophilus</name>
    <dbReference type="NCBI Taxonomy" id="2545709"/>
    <lineage>
        <taxon>Eukaryota</taxon>
        <taxon>Fungi</taxon>
        <taxon>Dikarya</taxon>
        <taxon>Ascomycota</taxon>
        <taxon>Taphrinomycotina</taxon>
        <taxon>Schizosaccharomycetes</taxon>
        <taxon>Schizosaccharomycetales</taxon>
        <taxon>Schizosaccharomycetaceae</taxon>
        <taxon>Schizosaccharomyces</taxon>
    </lineage>
</organism>
<dbReference type="SUPFAM" id="SSF50978">
    <property type="entry name" value="WD40 repeat-like"/>
    <property type="match status" value="1"/>
</dbReference>
<dbReference type="InterPro" id="IPR036322">
    <property type="entry name" value="WD40_repeat_dom_sf"/>
</dbReference>
<evidence type="ECO:0000256" key="1">
    <source>
        <dbReference type="ARBA" id="ARBA00022574"/>
    </source>
</evidence>
<keyword evidence="1 4" id="KW-0853">WD repeat</keyword>
<keyword evidence="6" id="KW-1185">Reference proteome</keyword>
<feature type="repeat" description="WD" evidence="4">
    <location>
        <begin position="163"/>
        <end position="191"/>
    </location>
</feature>
<proteinExistence type="inferred from homology"/>
<evidence type="ECO:0000256" key="2">
    <source>
        <dbReference type="ARBA" id="ARBA00022737"/>
    </source>
</evidence>
<dbReference type="PROSITE" id="PS50082">
    <property type="entry name" value="WD_REPEATS_2"/>
    <property type="match status" value="1"/>
</dbReference>
<dbReference type="Proteomes" id="UP001212411">
    <property type="component" value="Chromosome 2"/>
</dbReference>
<evidence type="ECO:0000256" key="3">
    <source>
        <dbReference type="ARBA" id="ARBA00025740"/>
    </source>
</evidence>
<keyword evidence="2" id="KW-0677">Repeat</keyword>
<accession>A0AAE9WBA2</accession>
<dbReference type="InterPro" id="IPR015943">
    <property type="entry name" value="WD40/YVTN_repeat-like_dom_sf"/>
</dbReference>
<dbReference type="AlphaFoldDB" id="A0AAE9WBA2"/>
<dbReference type="EMBL" id="CP115612">
    <property type="protein sequence ID" value="WBW73106.1"/>
    <property type="molecule type" value="Genomic_DNA"/>
</dbReference>
<dbReference type="GeneID" id="80877132"/>
<dbReference type="GO" id="GO:0005737">
    <property type="term" value="C:cytoplasm"/>
    <property type="evidence" value="ECO:0007669"/>
    <property type="project" value="UniProtKB-ARBA"/>
</dbReference>